<name>A0A445CM32_ARAHY</name>
<reference evidence="2 3" key="1">
    <citation type="submission" date="2019-01" db="EMBL/GenBank/DDBJ databases">
        <title>Sequencing of cultivated peanut Arachis hypogaea provides insights into genome evolution and oil improvement.</title>
        <authorList>
            <person name="Chen X."/>
        </authorList>
    </citation>
    <scope>NUCLEOTIDE SEQUENCE [LARGE SCALE GENOMIC DNA]</scope>
    <source>
        <strain evidence="3">cv. Fuhuasheng</strain>
        <tissue evidence="2">Leaves</tissue>
    </source>
</reference>
<dbReference type="GO" id="GO:0010073">
    <property type="term" value="P:meristem maintenance"/>
    <property type="evidence" value="ECO:0007669"/>
    <property type="project" value="InterPro"/>
</dbReference>
<comment type="caution">
    <text evidence="2">The sequence shown here is derived from an EMBL/GenBank/DDBJ whole genome shotgun (WGS) entry which is preliminary data.</text>
</comment>
<dbReference type="InterPro" id="IPR019557">
    <property type="entry name" value="AminoTfrase-like_pln_mobile"/>
</dbReference>
<keyword evidence="3" id="KW-1185">Reference proteome</keyword>
<accession>A0A445CM32</accession>
<evidence type="ECO:0000313" key="2">
    <source>
        <dbReference type="EMBL" id="RYR51972.1"/>
    </source>
</evidence>
<dbReference type="InterPro" id="IPR044824">
    <property type="entry name" value="MAIN-like"/>
</dbReference>
<protein>
    <recommendedName>
        <fullName evidence="1">Aminotransferase-like plant mobile domain-containing protein</fullName>
    </recommendedName>
</protein>
<organism evidence="2 3">
    <name type="scientific">Arachis hypogaea</name>
    <name type="common">Peanut</name>
    <dbReference type="NCBI Taxonomy" id="3818"/>
    <lineage>
        <taxon>Eukaryota</taxon>
        <taxon>Viridiplantae</taxon>
        <taxon>Streptophyta</taxon>
        <taxon>Embryophyta</taxon>
        <taxon>Tracheophyta</taxon>
        <taxon>Spermatophyta</taxon>
        <taxon>Magnoliopsida</taxon>
        <taxon>eudicotyledons</taxon>
        <taxon>Gunneridae</taxon>
        <taxon>Pentapetalae</taxon>
        <taxon>rosids</taxon>
        <taxon>fabids</taxon>
        <taxon>Fabales</taxon>
        <taxon>Fabaceae</taxon>
        <taxon>Papilionoideae</taxon>
        <taxon>50 kb inversion clade</taxon>
        <taxon>dalbergioids sensu lato</taxon>
        <taxon>Dalbergieae</taxon>
        <taxon>Pterocarpus clade</taxon>
        <taxon>Arachis</taxon>
    </lineage>
</organism>
<proteinExistence type="predicted"/>
<feature type="domain" description="Aminotransferase-like plant mobile" evidence="1">
    <location>
        <begin position="19"/>
        <end position="104"/>
    </location>
</feature>
<evidence type="ECO:0000313" key="3">
    <source>
        <dbReference type="Proteomes" id="UP000289738"/>
    </source>
</evidence>
<gene>
    <name evidence="2" type="ORF">Ahy_A06g026908</name>
</gene>
<evidence type="ECO:0000259" key="1">
    <source>
        <dbReference type="Pfam" id="PF10536"/>
    </source>
</evidence>
<dbReference type="AlphaFoldDB" id="A0A445CM32"/>
<dbReference type="PANTHER" id="PTHR46033:SF8">
    <property type="entry name" value="PROTEIN MAINTENANCE OF MERISTEMS-LIKE"/>
    <property type="match status" value="1"/>
</dbReference>
<dbReference type="Pfam" id="PF10536">
    <property type="entry name" value="PMD"/>
    <property type="match status" value="1"/>
</dbReference>
<dbReference type="EMBL" id="SDMP01000006">
    <property type="protein sequence ID" value="RYR51972.1"/>
    <property type="molecule type" value="Genomic_DNA"/>
</dbReference>
<dbReference type="Proteomes" id="UP000289738">
    <property type="component" value="Chromosome A06"/>
</dbReference>
<dbReference type="PANTHER" id="PTHR46033">
    <property type="entry name" value="PROTEIN MAIN-LIKE 2"/>
    <property type="match status" value="1"/>
</dbReference>
<sequence length="263" mass="30942">MQETFGEIPHGAYDATVRRYARAYIMILLGTQLFGDKSETRLHIRWLPYVVRLEDMGGYCWDSAALSWLYRCMCRVANRNVVKLAGPLQLLQSWIFCALEVVQVVHPEILEPRHTSLWRSVTALIYFVVIEWHQVDRLLPQFGGVQPLPRSTLNIDFLMEKDDREPSHDFLDWWAQYGRRFLSPELFFGDPRAVPIPSEATQRGPGRVLDMDWVDDIPDRRRVEWRARVGTRRSGREFQLLDQAIEERGRVRRRHVRGGRDRP</sequence>